<organism evidence="1 2">
    <name type="scientific">candidate division TA06 bacterium DG_26</name>
    <dbReference type="NCBI Taxonomy" id="1703771"/>
    <lineage>
        <taxon>Bacteria</taxon>
        <taxon>Bacteria division TA06</taxon>
    </lineage>
</organism>
<gene>
    <name evidence="1" type="ORF">AMJ40_02765</name>
</gene>
<reference evidence="1 2" key="1">
    <citation type="journal article" date="2015" name="Microbiome">
        <title>Genomic resolution of linkages in carbon, nitrogen, and sulfur cycling among widespread estuary sediment bacteria.</title>
        <authorList>
            <person name="Baker B.J."/>
            <person name="Lazar C.S."/>
            <person name="Teske A.P."/>
            <person name="Dick G.J."/>
        </authorList>
    </citation>
    <scope>NUCLEOTIDE SEQUENCE [LARGE SCALE GENOMIC DNA]</scope>
    <source>
        <strain evidence="1">DG_26</strain>
    </source>
</reference>
<sequence>MKHESTDRLLSDIHHAIKVAARFRKPEPERRFHRHDEYVSYHLYVAAMEKTWKEFRPQILRLSLQHRCDLASNLLAQHIGELGHIGISVLALSAQELNPAHFDYLSRLLDHFRSWSHVDHFCSDVVRVLLANHPRDTIALLEDWNHSPVRWKRRASVVSFTRKVGESGVFTDEVLRLCDNLIWDPEDIVQKGVGWALKDNLRSAPGRILSYIKELRRKGVPSTITLYAIRDLKGVKRQEVLSIKKASETPKKGTAKSRRDRR</sequence>
<comment type="caution">
    <text evidence="1">The sequence shown here is derived from an EMBL/GenBank/DDBJ whole genome shotgun (WGS) entry which is preliminary data.</text>
</comment>
<dbReference type="AlphaFoldDB" id="A0A0S7WJY5"/>
<dbReference type="SUPFAM" id="SSF48371">
    <property type="entry name" value="ARM repeat"/>
    <property type="match status" value="1"/>
</dbReference>
<proteinExistence type="predicted"/>
<dbReference type="Pfam" id="PF08713">
    <property type="entry name" value="DNA_alkylation"/>
    <property type="match status" value="1"/>
</dbReference>
<accession>A0A0S7WJY5</accession>
<dbReference type="PANTHER" id="PTHR34070:SF1">
    <property type="entry name" value="DNA ALKYLATION REPAIR PROTEIN"/>
    <property type="match status" value="1"/>
</dbReference>
<evidence type="ECO:0008006" key="3">
    <source>
        <dbReference type="Google" id="ProtNLM"/>
    </source>
</evidence>
<dbReference type="CDD" id="cd06561">
    <property type="entry name" value="AlkD_like"/>
    <property type="match status" value="1"/>
</dbReference>
<name>A0A0S7WJY5_UNCT6</name>
<dbReference type="Gene3D" id="1.25.10.90">
    <property type="match status" value="1"/>
</dbReference>
<dbReference type="EMBL" id="LIZT01000020">
    <property type="protein sequence ID" value="KPJ50487.1"/>
    <property type="molecule type" value="Genomic_DNA"/>
</dbReference>
<dbReference type="InterPro" id="IPR014825">
    <property type="entry name" value="DNA_alkylation"/>
</dbReference>
<protein>
    <recommendedName>
        <fullName evidence="3">DNA alkylation repair protein</fullName>
    </recommendedName>
</protein>
<dbReference type="PANTHER" id="PTHR34070">
    <property type="entry name" value="ARMADILLO-TYPE FOLD"/>
    <property type="match status" value="1"/>
</dbReference>
<evidence type="ECO:0000313" key="2">
    <source>
        <dbReference type="Proteomes" id="UP000051124"/>
    </source>
</evidence>
<dbReference type="InterPro" id="IPR016024">
    <property type="entry name" value="ARM-type_fold"/>
</dbReference>
<evidence type="ECO:0000313" key="1">
    <source>
        <dbReference type="EMBL" id="KPJ50487.1"/>
    </source>
</evidence>
<dbReference type="Proteomes" id="UP000051124">
    <property type="component" value="Unassembled WGS sequence"/>
</dbReference>